<feature type="transmembrane region" description="Helical" evidence="1">
    <location>
        <begin position="278"/>
        <end position="296"/>
    </location>
</feature>
<dbReference type="OrthoDB" id="9779080at2"/>
<reference evidence="3 4" key="1">
    <citation type="submission" date="2016-01" db="EMBL/GenBank/DDBJ databases">
        <title>Draft Genome Sequences of Seven Thermophilic Sporeformers Isolated from Foods.</title>
        <authorList>
            <person name="Berendsen E.M."/>
            <person name="Wells-Bennik M.H."/>
            <person name="Krawcyk A.O."/>
            <person name="De Jong A."/>
            <person name="Holsappel S."/>
            <person name="Eijlander R.T."/>
            <person name="Kuipers O.P."/>
        </authorList>
    </citation>
    <scope>NUCLEOTIDE SEQUENCE [LARGE SCALE GENOMIC DNA]</scope>
    <source>
        <strain evidence="3 4">B4135</strain>
    </source>
</reference>
<dbReference type="Proteomes" id="UP000075683">
    <property type="component" value="Unassembled WGS sequence"/>
</dbReference>
<comment type="caution">
    <text evidence="3">The sequence shown here is derived from an EMBL/GenBank/DDBJ whole genome shotgun (WGS) entry which is preliminary data.</text>
</comment>
<evidence type="ECO:0000256" key="1">
    <source>
        <dbReference type="SAM" id="Phobius"/>
    </source>
</evidence>
<evidence type="ECO:0000259" key="2">
    <source>
        <dbReference type="Pfam" id="PF07670"/>
    </source>
</evidence>
<feature type="transmembrane region" description="Helical" evidence="1">
    <location>
        <begin position="115"/>
        <end position="137"/>
    </location>
</feature>
<feature type="transmembrane region" description="Helical" evidence="1">
    <location>
        <begin position="59"/>
        <end position="81"/>
    </location>
</feature>
<dbReference type="EMBL" id="LQYT01000143">
    <property type="protein sequence ID" value="KYD08010.1"/>
    <property type="molecule type" value="Genomic_DNA"/>
</dbReference>
<feature type="transmembrane region" description="Helical" evidence="1">
    <location>
        <begin position="215"/>
        <end position="237"/>
    </location>
</feature>
<feature type="transmembrane region" description="Helical" evidence="1">
    <location>
        <begin position="249"/>
        <end position="272"/>
    </location>
</feature>
<organism evidence="3 4">
    <name type="scientific">Caldibacillus debilis</name>
    <dbReference type="NCBI Taxonomy" id="301148"/>
    <lineage>
        <taxon>Bacteria</taxon>
        <taxon>Bacillati</taxon>
        <taxon>Bacillota</taxon>
        <taxon>Bacilli</taxon>
        <taxon>Bacillales</taxon>
        <taxon>Bacillaceae</taxon>
        <taxon>Caldibacillus</taxon>
    </lineage>
</organism>
<dbReference type="AlphaFoldDB" id="A0A150L6X0"/>
<protein>
    <recommendedName>
        <fullName evidence="2">Nucleoside transporter/FeoB GTPase Gate domain-containing protein</fullName>
    </recommendedName>
</protein>
<feature type="transmembrane region" description="Helical" evidence="1">
    <location>
        <begin position="167"/>
        <end position="188"/>
    </location>
</feature>
<feature type="domain" description="Nucleoside transporter/FeoB GTPase Gate" evidence="2">
    <location>
        <begin position="175"/>
        <end position="261"/>
    </location>
</feature>
<keyword evidence="1" id="KW-1133">Transmembrane helix</keyword>
<name>A0A150L6X0_9BACI</name>
<accession>A0A150L6X0</accession>
<dbReference type="PATRIC" id="fig|301148.3.peg.2545"/>
<feature type="transmembrane region" description="Helical" evidence="1">
    <location>
        <begin position="18"/>
        <end position="39"/>
    </location>
</feature>
<proteinExistence type="predicted"/>
<keyword evidence="1" id="KW-0472">Membrane</keyword>
<dbReference type="InterPro" id="IPR011642">
    <property type="entry name" value="Gate_dom"/>
</dbReference>
<dbReference type="STRING" id="301148.B4135_4166"/>
<evidence type="ECO:0000313" key="3">
    <source>
        <dbReference type="EMBL" id="KYD08010.1"/>
    </source>
</evidence>
<sequence length="315" mass="33897">MGSSLQKGLLSGLKTTWILAKVIFPVTLIVTLLQSTPILPWLMDLLSPAMRLIGLPGEAAIPLVLGNVLNLYAGIGAILSLPLSVKEVFILAVMLSFSHNLLIESGVVAKSGVKLWLIVLVRIGLAVVSAAAIHLIWQGGEEEARYGLVAATGEADGNILFEGLKRAFFGVAQTAAIVIPLMVLIQILKDRRWLAVFSKKMAPVTRFLGLGENTALTLTAGLIFGMAYGAGVLLRSIKEDGVSRRDATVVFIFLAACHAVVEDTLIFVPLGIPIVPLFLIRLCTAVLLTIAVSQLWKDVSQTGRKEWSHDYRTPL</sequence>
<keyword evidence="1" id="KW-0812">Transmembrane</keyword>
<feature type="domain" description="Nucleoside transporter/FeoB GTPase Gate" evidence="2">
    <location>
        <begin position="18"/>
        <end position="107"/>
    </location>
</feature>
<evidence type="ECO:0000313" key="4">
    <source>
        <dbReference type="Proteomes" id="UP000075683"/>
    </source>
</evidence>
<gene>
    <name evidence="3" type="ORF">B4135_4166</name>
</gene>
<feature type="transmembrane region" description="Helical" evidence="1">
    <location>
        <begin position="88"/>
        <end position="109"/>
    </location>
</feature>
<dbReference type="Pfam" id="PF07670">
    <property type="entry name" value="Gate"/>
    <property type="match status" value="2"/>
</dbReference>
<dbReference type="RefSeq" id="WP_061570323.1">
    <property type="nucleotide sequence ID" value="NZ_LQYT01000143.1"/>
</dbReference>